<evidence type="ECO:0000313" key="2">
    <source>
        <dbReference type="Proteomes" id="UP000239663"/>
    </source>
</evidence>
<reference evidence="1 2" key="1">
    <citation type="submission" date="2017-12" db="EMBL/GenBank/DDBJ databases">
        <title>Taxonomic description and draft genome of Pradoshia cofamensis Gen. nov., sp. nov., a thermotolerant bacillale isolated from anterior gut of earthworm Eisenia fetida.</title>
        <authorList>
            <person name="Saha T."/>
            <person name="Chakraborty R."/>
        </authorList>
    </citation>
    <scope>NUCLEOTIDE SEQUENCE [LARGE SCALE GENOMIC DNA]</scope>
    <source>
        <strain evidence="1 2">EAG3</strain>
    </source>
</reference>
<proteinExistence type="predicted"/>
<sequence length="292" mass="33426">MKKAIYHTGIALLIILTIGVVWKTYTNAKVQSTLQFFPFNEKAKFSEANTSLTLKEPDKNKDKYGVTLSVSSILNQSAYLRQDMSLLFQNGRLIDLLRGWKQDETTMNQTLTVEGHESSLFEAVTIHYGEIHEDDTPTSTYKTTDASLYVISSRFGPIKSFQAPETEEQKDWAFTLRSVATSRLTKVLDRYIDKSQIDLSDYMVLPITELAAKKHLLLSEYSDREQLAIIEKLWESLYSIYVTGIKKQDGTIIDPIDSTIPLILREKQSNRLILLIQDKTGNLHEFYQRLPS</sequence>
<comment type="caution">
    <text evidence="1">The sequence shown here is derived from an EMBL/GenBank/DDBJ whole genome shotgun (WGS) entry which is preliminary data.</text>
</comment>
<dbReference type="AlphaFoldDB" id="A0A2S7N349"/>
<keyword evidence="2" id="KW-1185">Reference proteome</keyword>
<dbReference type="EMBL" id="PKOZ01000001">
    <property type="protein sequence ID" value="PQD96512.1"/>
    <property type="molecule type" value="Genomic_DNA"/>
</dbReference>
<dbReference type="OrthoDB" id="2959394at2"/>
<dbReference type="RefSeq" id="WP_104847609.1">
    <property type="nucleotide sequence ID" value="NZ_PKOZ01000001.1"/>
</dbReference>
<name>A0A2S7N349_9BACI</name>
<gene>
    <name evidence="1" type="ORF">CYL18_01020</name>
</gene>
<evidence type="ECO:0000313" key="1">
    <source>
        <dbReference type="EMBL" id="PQD96512.1"/>
    </source>
</evidence>
<protein>
    <submittedName>
        <fullName evidence="1">Uncharacterized protein</fullName>
    </submittedName>
</protein>
<organism evidence="1 2">
    <name type="scientific">Pradoshia eiseniae</name>
    <dbReference type="NCBI Taxonomy" id="2064768"/>
    <lineage>
        <taxon>Bacteria</taxon>
        <taxon>Bacillati</taxon>
        <taxon>Bacillota</taxon>
        <taxon>Bacilli</taxon>
        <taxon>Bacillales</taxon>
        <taxon>Bacillaceae</taxon>
        <taxon>Pradoshia</taxon>
    </lineage>
</organism>
<accession>A0A2S7N349</accession>
<dbReference type="Proteomes" id="UP000239663">
    <property type="component" value="Unassembled WGS sequence"/>
</dbReference>